<dbReference type="EMBL" id="AM889138">
    <property type="protein sequence ID" value="CBA09766.1"/>
    <property type="molecule type" value="Genomic_DNA"/>
</dbReference>
<accession>C6SMN0</accession>
<evidence type="ECO:0000313" key="1">
    <source>
        <dbReference type="EMBL" id="CBA09766.1"/>
    </source>
</evidence>
<proteinExistence type="predicted"/>
<dbReference type="AlphaFoldDB" id="C6SMN0"/>
<reference evidence="1" key="1">
    <citation type="journal article" date="2008" name="Proc. Natl. Acad. Sci. U.S.A.">
        <title>Whole-genome comparison of disease and carriage strains provides insights into virulence evolution in Neisseria meningitidis.</title>
        <authorList>
            <person name="Schoen C."/>
            <person name="Blom J."/>
            <person name="Claus H."/>
            <person name="Schramm-Glueck A."/>
            <person name="Brandt P."/>
            <person name="Mueller T."/>
            <person name="Goesmann A."/>
            <person name="Joseph B."/>
            <person name="Konietzny S."/>
            <person name="Kurzai O."/>
            <person name="Schmitt C."/>
            <person name="Friedrich T."/>
            <person name="Linke B."/>
            <person name="Vogel U."/>
            <person name="Frosch M."/>
        </authorList>
    </citation>
    <scope>NUCLEOTIDE SEQUENCE</scope>
    <source>
        <strain evidence="1">Alpha275</strain>
    </source>
</reference>
<name>C6SMN0_NEIME</name>
<sequence>MPKYSAAAMSPKVPVITYNTKTEVYTISGSTKSGAKIRFQIRQGQRRYPAFEYAKIRIIPKCRLKHKPGSDGICRPKILKRYL</sequence>
<gene>
    <name evidence="1" type="ORF">NMW_2209</name>
</gene>
<organism evidence="1">
    <name type="scientific">Neisseria meningitidis alpha275</name>
    <dbReference type="NCBI Taxonomy" id="295996"/>
    <lineage>
        <taxon>Bacteria</taxon>
        <taxon>Pseudomonadati</taxon>
        <taxon>Pseudomonadota</taxon>
        <taxon>Betaproteobacteria</taxon>
        <taxon>Neisseriales</taxon>
        <taxon>Neisseriaceae</taxon>
        <taxon>Neisseria</taxon>
    </lineage>
</organism>
<protein>
    <submittedName>
        <fullName evidence="1">Uncharacterized protein</fullName>
    </submittedName>
</protein>